<keyword evidence="4" id="KW-1185">Reference proteome</keyword>
<dbReference type="GO" id="GO:0008999">
    <property type="term" value="F:protein-N-terminal-alanine acetyltransferase activity"/>
    <property type="evidence" value="ECO:0007669"/>
    <property type="project" value="TreeGrafter"/>
</dbReference>
<proteinExistence type="predicted"/>
<dbReference type="GO" id="GO:0005737">
    <property type="term" value="C:cytoplasm"/>
    <property type="evidence" value="ECO:0007669"/>
    <property type="project" value="TreeGrafter"/>
</dbReference>
<dbReference type="InterPro" id="IPR051908">
    <property type="entry name" value="Ribosomal_N-acetyltransferase"/>
</dbReference>
<evidence type="ECO:0000313" key="4">
    <source>
        <dbReference type="Proteomes" id="UP000326178"/>
    </source>
</evidence>
<dbReference type="RefSeq" id="WP_150487731.1">
    <property type="nucleotide sequence ID" value="NZ_BMUV01000001.1"/>
</dbReference>
<dbReference type="InterPro" id="IPR000182">
    <property type="entry name" value="GNAT_dom"/>
</dbReference>
<dbReference type="PROSITE" id="PS51186">
    <property type="entry name" value="GNAT"/>
    <property type="match status" value="1"/>
</dbReference>
<gene>
    <name evidence="3" type="ORF">CP967_10605</name>
</gene>
<dbReference type="GO" id="GO:1990189">
    <property type="term" value="F:protein N-terminal-serine acetyltransferase activity"/>
    <property type="evidence" value="ECO:0007669"/>
    <property type="project" value="TreeGrafter"/>
</dbReference>
<name>A0A5J6F846_9ACTN</name>
<protein>
    <submittedName>
        <fullName evidence="3">N-acetyltransferase</fullName>
    </submittedName>
</protein>
<sequence>MPEEAGGLTGERAGGPAGSGPAGERSVGPAGERAGGPVAVGGEPRASGGFVLRPWRAEDVAAVLRAFAPKEMSRQSGGRPVTTPAEARDWITGRERERAAGTAFTWAVVRGGEPLGSVSVSAVDRVHGSGWVSYWTTGTARGTGVATAGVRALARWAFDELGLYRLELGHRTDNPASCAVARRAGFPAEGIERAKLRYRDTRYDVERHARLATDYVNWG</sequence>
<dbReference type="PANTHER" id="PTHR43441">
    <property type="entry name" value="RIBOSOMAL-PROTEIN-SERINE ACETYLTRANSFERASE"/>
    <property type="match status" value="1"/>
</dbReference>
<feature type="compositionally biased region" description="Gly residues" evidence="1">
    <location>
        <begin position="7"/>
        <end position="21"/>
    </location>
</feature>
<organism evidence="3 4">
    <name type="scientific">Streptomyces nitrosporeus</name>
    <dbReference type="NCBI Taxonomy" id="28894"/>
    <lineage>
        <taxon>Bacteria</taxon>
        <taxon>Bacillati</taxon>
        <taxon>Actinomycetota</taxon>
        <taxon>Actinomycetes</taxon>
        <taxon>Kitasatosporales</taxon>
        <taxon>Streptomycetaceae</taxon>
        <taxon>Streptomyces</taxon>
    </lineage>
</organism>
<evidence type="ECO:0000313" key="3">
    <source>
        <dbReference type="EMBL" id="QEU72382.1"/>
    </source>
</evidence>
<dbReference type="OrthoDB" id="2061990at2"/>
<dbReference type="Gene3D" id="3.40.630.30">
    <property type="match status" value="1"/>
</dbReference>
<dbReference type="InterPro" id="IPR016181">
    <property type="entry name" value="Acyl_CoA_acyltransferase"/>
</dbReference>
<dbReference type="EMBL" id="CP023702">
    <property type="protein sequence ID" value="QEU72382.1"/>
    <property type="molecule type" value="Genomic_DNA"/>
</dbReference>
<dbReference type="Pfam" id="PF13302">
    <property type="entry name" value="Acetyltransf_3"/>
    <property type="match status" value="1"/>
</dbReference>
<dbReference type="KEGG" id="snk:CP967_10605"/>
<feature type="domain" description="N-acetyltransferase" evidence="2">
    <location>
        <begin position="62"/>
        <end position="216"/>
    </location>
</feature>
<evidence type="ECO:0000259" key="2">
    <source>
        <dbReference type="PROSITE" id="PS51186"/>
    </source>
</evidence>
<dbReference type="AlphaFoldDB" id="A0A5J6F846"/>
<dbReference type="SUPFAM" id="SSF55729">
    <property type="entry name" value="Acyl-CoA N-acyltransferases (Nat)"/>
    <property type="match status" value="1"/>
</dbReference>
<reference evidence="3 4" key="1">
    <citation type="submission" date="2017-09" db="EMBL/GenBank/DDBJ databases">
        <authorList>
            <person name="Lee N."/>
            <person name="Cho B.-K."/>
        </authorList>
    </citation>
    <scope>NUCLEOTIDE SEQUENCE [LARGE SCALE GENOMIC DNA]</scope>
    <source>
        <strain evidence="3 4">ATCC 12769</strain>
    </source>
</reference>
<feature type="region of interest" description="Disordered" evidence="1">
    <location>
        <begin position="1"/>
        <end position="46"/>
    </location>
</feature>
<evidence type="ECO:0000256" key="1">
    <source>
        <dbReference type="SAM" id="MobiDB-lite"/>
    </source>
</evidence>
<dbReference type="PANTHER" id="PTHR43441:SF10">
    <property type="entry name" value="ACETYLTRANSFERASE"/>
    <property type="match status" value="1"/>
</dbReference>
<keyword evidence="3" id="KW-0808">Transferase</keyword>
<accession>A0A5J6F846</accession>
<dbReference type="Proteomes" id="UP000326178">
    <property type="component" value="Chromosome"/>
</dbReference>